<organism evidence="5">
    <name type="scientific">Symploca sp. SIO1C4</name>
    <dbReference type="NCBI Taxonomy" id="2607765"/>
    <lineage>
        <taxon>Bacteria</taxon>
        <taxon>Bacillati</taxon>
        <taxon>Cyanobacteriota</taxon>
        <taxon>Cyanophyceae</taxon>
        <taxon>Coleofasciculales</taxon>
        <taxon>Coleofasciculaceae</taxon>
        <taxon>Symploca</taxon>
    </lineage>
</organism>
<reference evidence="5" key="1">
    <citation type="submission" date="2019-11" db="EMBL/GenBank/DDBJ databases">
        <title>Genomic insights into an expanded diversity of filamentous marine cyanobacteria reveals the extraordinary biosynthetic potential of Moorea and Okeania.</title>
        <authorList>
            <person name="Ferreira Leao T."/>
            <person name="Wang M."/>
            <person name="Moss N."/>
            <person name="Da Silva R."/>
            <person name="Sanders J."/>
            <person name="Nurk S."/>
            <person name="Gurevich A."/>
            <person name="Humphrey G."/>
            <person name="Reher R."/>
            <person name="Zhu Q."/>
            <person name="Belda-Ferre P."/>
            <person name="Glukhov E."/>
            <person name="Rex R."/>
            <person name="Dorrestein P.C."/>
            <person name="Knight R."/>
            <person name="Pevzner P."/>
            <person name="Gerwick W.H."/>
            <person name="Gerwick L."/>
        </authorList>
    </citation>
    <scope>NUCLEOTIDE SEQUENCE</scope>
    <source>
        <strain evidence="5">SIO1C4</strain>
    </source>
</reference>
<evidence type="ECO:0000313" key="5">
    <source>
        <dbReference type="EMBL" id="NER27314.1"/>
    </source>
</evidence>
<dbReference type="AlphaFoldDB" id="A0A6B3NBB1"/>
<dbReference type="Pfam" id="PF12833">
    <property type="entry name" value="HTH_18"/>
    <property type="match status" value="1"/>
</dbReference>
<evidence type="ECO:0000259" key="4">
    <source>
        <dbReference type="PROSITE" id="PS01124"/>
    </source>
</evidence>
<protein>
    <submittedName>
        <fullName evidence="5">Helix-turn-helix domain-containing protein</fullName>
    </submittedName>
</protein>
<dbReference type="Gene3D" id="1.10.10.60">
    <property type="entry name" value="Homeodomain-like"/>
    <property type="match status" value="2"/>
</dbReference>
<name>A0A6B3NBB1_9CYAN</name>
<evidence type="ECO:0000256" key="2">
    <source>
        <dbReference type="ARBA" id="ARBA00023125"/>
    </source>
</evidence>
<feature type="domain" description="HTH araC/xylS-type" evidence="4">
    <location>
        <begin position="117"/>
        <end position="215"/>
    </location>
</feature>
<dbReference type="PANTHER" id="PTHR43280">
    <property type="entry name" value="ARAC-FAMILY TRANSCRIPTIONAL REGULATOR"/>
    <property type="match status" value="1"/>
</dbReference>
<gene>
    <name evidence="5" type="ORF">F6J89_06665</name>
</gene>
<proteinExistence type="predicted"/>
<dbReference type="SUPFAM" id="SSF46689">
    <property type="entry name" value="Homeodomain-like"/>
    <property type="match status" value="2"/>
</dbReference>
<evidence type="ECO:0000256" key="1">
    <source>
        <dbReference type="ARBA" id="ARBA00023015"/>
    </source>
</evidence>
<dbReference type="GO" id="GO:0003700">
    <property type="term" value="F:DNA-binding transcription factor activity"/>
    <property type="evidence" value="ECO:0007669"/>
    <property type="project" value="InterPro"/>
</dbReference>
<comment type="caution">
    <text evidence="5">The sequence shown here is derived from an EMBL/GenBank/DDBJ whole genome shotgun (WGS) entry which is preliminary data.</text>
</comment>
<evidence type="ECO:0000256" key="3">
    <source>
        <dbReference type="ARBA" id="ARBA00023163"/>
    </source>
</evidence>
<dbReference type="EMBL" id="JAAHFQ010000090">
    <property type="protein sequence ID" value="NER27314.1"/>
    <property type="molecule type" value="Genomic_DNA"/>
</dbReference>
<keyword evidence="1" id="KW-0805">Transcription regulation</keyword>
<dbReference type="InterPro" id="IPR009057">
    <property type="entry name" value="Homeodomain-like_sf"/>
</dbReference>
<dbReference type="InterPro" id="IPR018060">
    <property type="entry name" value="HTH_AraC"/>
</dbReference>
<keyword evidence="3" id="KW-0804">Transcription</keyword>
<dbReference type="SMART" id="SM00342">
    <property type="entry name" value="HTH_ARAC"/>
    <property type="match status" value="1"/>
</dbReference>
<dbReference type="GO" id="GO:0043565">
    <property type="term" value="F:sequence-specific DNA binding"/>
    <property type="evidence" value="ECO:0007669"/>
    <property type="project" value="InterPro"/>
</dbReference>
<keyword evidence="2" id="KW-0238">DNA-binding</keyword>
<dbReference type="PANTHER" id="PTHR43280:SF28">
    <property type="entry name" value="HTH-TYPE TRANSCRIPTIONAL ACTIVATOR RHAS"/>
    <property type="match status" value="1"/>
</dbReference>
<accession>A0A6B3NBB1</accession>
<dbReference type="PROSITE" id="PS01124">
    <property type="entry name" value="HTH_ARAC_FAMILY_2"/>
    <property type="match status" value="1"/>
</dbReference>
<sequence>MLSVEIIISYLNYDGKEYGCIWSRDITARKQLEIALKKAHQLLECRFEERTAQLKEVNEQLCREIAERQRAEVELKKQVALSHRCVVELQQVSEPLLTETESPSASQSLFPNCPQLSEVFNFIESNYQQPIGLGDVAKAVGYSPAYLTDLVRRLTGQTVYRWIAERRMTAACSLLQETDQTIDQIAKSVGYRYAVCFFRQFRQSFGMTPQVWRNAQRESEAID</sequence>